<organism evidence="1">
    <name type="scientific">marine sediment metagenome</name>
    <dbReference type="NCBI Taxonomy" id="412755"/>
    <lineage>
        <taxon>unclassified sequences</taxon>
        <taxon>metagenomes</taxon>
        <taxon>ecological metagenomes</taxon>
    </lineage>
</organism>
<evidence type="ECO:0000313" key="1">
    <source>
        <dbReference type="EMBL" id="KKL11934.1"/>
    </source>
</evidence>
<dbReference type="AlphaFoldDB" id="A0A0F9AQT1"/>
<gene>
    <name evidence="1" type="ORF">LCGC14_2540810</name>
</gene>
<reference evidence="1" key="1">
    <citation type="journal article" date="2015" name="Nature">
        <title>Complex archaea that bridge the gap between prokaryotes and eukaryotes.</title>
        <authorList>
            <person name="Spang A."/>
            <person name="Saw J.H."/>
            <person name="Jorgensen S.L."/>
            <person name="Zaremba-Niedzwiedzka K."/>
            <person name="Martijn J."/>
            <person name="Lind A.E."/>
            <person name="van Eijk R."/>
            <person name="Schleper C."/>
            <person name="Guy L."/>
            <person name="Ettema T.J."/>
        </authorList>
    </citation>
    <scope>NUCLEOTIDE SEQUENCE</scope>
</reference>
<dbReference type="EMBL" id="LAZR01041460">
    <property type="protein sequence ID" value="KKL11934.1"/>
    <property type="molecule type" value="Genomic_DNA"/>
</dbReference>
<sequence length="139" mass="15507">MKLFDEVLKEVDSGRPCSKCGSYSMPVRHYEAADRGQPTKIVWVCGCGYDRDSHTRDYKAEEKPPDSPVGCLGCANPVDGYYLTVCKSCGDKAVDRCFRKPSEPKCKHGNELYAGPIGAILLYKDMDYKYCKDCGERLG</sequence>
<accession>A0A0F9AQT1</accession>
<protein>
    <submittedName>
        <fullName evidence="1">Uncharacterized protein</fullName>
    </submittedName>
</protein>
<proteinExistence type="predicted"/>
<name>A0A0F9AQT1_9ZZZZ</name>
<comment type="caution">
    <text evidence="1">The sequence shown here is derived from an EMBL/GenBank/DDBJ whole genome shotgun (WGS) entry which is preliminary data.</text>
</comment>